<sequence>MLDPYDRRHLLEIIRPPEGYSLDFAIGTTFSLDLLALMTAPLGFTIFEAESESGSPDPLALIESLRRYAGRISIFCQAGRIHIPREYEQPLYTYLEGSVFQARSPAEGSVFHPKVWALRYISQDEPVAYRFLCLSRNLTYDRSWDTALVLDGLLADRTNAFASNHPLGDFLAALPGMVEERLSVDLHERIDLMQHEIRRVAFDLPPGFESLVFHTLGIGNRRSNPFSERIDKILVVSPFLSEGQLDKFASLGRGSTLVSRLDSLQKISSDTLQRFSDVFCLKEDLITQEDMSELVDLEQEQTDLEGDRGFLADNLDGLHAKLYVADAGREGRIWTGSANATDAAFGRNVEFLVELRGNKKYCGIDAVLNGGKEGEGAGLRTLLDSFIVSDIIVDDEKKSLKNLADLSRTALINANLSAHVSQDDDNRFSISIKGRIPILPEEAIIMCRPITLDKVRAVRLPSNPDVLAEFSCLLDREISAFFAFDVSIKSGGKSLIEGFVLKLPLKGAPADRNERILRALLKDKNQVLRLMLLLLSLDGRSNSGDLINWGPSQKGGRPWASPGMMPLFECMVRALASDQQRLDDLNNLIQDLKGHLETIDLLPDGLDEIWEPIWEARKMIEGKGYEKE</sequence>
<evidence type="ECO:0000313" key="1">
    <source>
        <dbReference type="EMBL" id="MDF0591545.1"/>
    </source>
</evidence>
<dbReference type="SUPFAM" id="SSF56024">
    <property type="entry name" value="Phospholipase D/nuclease"/>
    <property type="match status" value="1"/>
</dbReference>
<dbReference type="RefSeq" id="WP_316967276.1">
    <property type="nucleotide sequence ID" value="NZ_JARFPK010000046.1"/>
</dbReference>
<organism evidence="1 2">
    <name type="scientific">Candidatus Methanocrinis natronophilus</name>
    <dbReference type="NCBI Taxonomy" id="3033396"/>
    <lineage>
        <taxon>Archaea</taxon>
        <taxon>Methanobacteriati</taxon>
        <taxon>Methanobacteriota</taxon>
        <taxon>Stenosarchaea group</taxon>
        <taxon>Methanomicrobia</taxon>
        <taxon>Methanotrichales</taxon>
        <taxon>Methanotrichaceae</taxon>
        <taxon>Methanocrinis</taxon>
    </lineage>
</organism>
<dbReference type="InterPro" id="IPR059166">
    <property type="entry name" value="PLD-like_cat"/>
</dbReference>
<proteinExistence type="predicted"/>
<gene>
    <name evidence="1" type="ORF">P0O15_10275</name>
</gene>
<evidence type="ECO:0000313" key="2">
    <source>
        <dbReference type="Proteomes" id="UP001220010"/>
    </source>
</evidence>
<protein>
    <submittedName>
        <fullName evidence="1">Phospholipase D family protein</fullName>
    </submittedName>
</protein>
<dbReference type="Proteomes" id="UP001220010">
    <property type="component" value="Unassembled WGS sequence"/>
</dbReference>
<keyword evidence="2" id="KW-1185">Reference proteome</keyword>
<dbReference type="EMBL" id="JARFPK010000046">
    <property type="protein sequence ID" value="MDF0591545.1"/>
    <property type="molecule type" value="Genomic_DNA"/>
</dbReference>
<accession>A0ABT5XA00</accession>
<dbReference type="Gene3D" id="3.30.870.10">
    <property type="entry name" value="Endonuclease Chain A"/>
    <property type="match status" value="1"/>
</dbReference>
<comment type="caution">
    <text evidence="1">The sequence shown here is derived from an EMBL/GenBank/DDBJ whole genome shotgun (WGS) entry which is preliminary data.</text>
</comment>
<dbReference type="CDD" id="cd09176">
    <property type="entry name" value="PLDc_unchar6"/>
    <property type="match status" value="1"/>
</dbReference>
<reference evidence="1 2" key="1">
    <citation type="submission" date="2023-03" db="EMBL/GenBank/DDBJ databases">
        <title>WGS of Methanotrichaceae archaeon Mx.</title>
        <authorList>
            <person name="Sorokin D.Y."/>
            <person name="Merkel A.Y."/>
        </authorList>
    </citation>
    <scope>NUCLEOTIDE SEQUENCE [LARGE SCALE GENOMIC DNA]</scope>
    <source>
        <strain evidence="1 2">Mx</strain>
    </source>
</reference>
<name>A0ABT5XA00_9EURY</name>